<accession>A0A813Y3R1</accession>
<dbReference type="EMBL" id="CAJNOC010001560">
    <property type="protein sequence ID" value="CAF0874652.1"/>
    <property type="molecule type" value="Genomic_DNA"/>
</dbReference>
<dbReference type="AlphaFoldDB" id="A0A813Y3R1"/>
<reference evidence="1" key="1">
    <citation type="submission" date="2021-02" db="EMBL/GenBank/DDBJ databases">
        <authorList>
            <person name="Nowell W R."/>
        </authorList>
    </citation>
    <scope>NUCLEOTIDE SEQUENCE</scope>
    <source>
        <strain evidence="1">Ploen Becks lab</strain>
    </source>
</reference>
<keyword evidence="2" id="KW-1185">Reference proteome</keyword>
<evidence type="ECO:0000313" key="1">
    <source>
        <dbReference type="EMBL" id="CAF0874652.1"/>
    </source>
</evidence>
<protein>
    <submittedName>
        <fullName evidence="1">Uncharacterized protein</fullName>
    </submittedName>
</protein>
<gene>
    <name evidence="1" type="ORF">OXX778_LOCUS10107</name>
</gene>
<organism evidence="1 2">
    <name type="scientific">Brachionus calyciflorus</name>
    <dbReference type="NCBI Taxonomy" id="104777"/>
    <lineage>
        <taxon>Eukaryota</taxon>
        <taxon>Metazoa</taxon>
        <taxon>Spiralia</taxon>
        <taxon>Gnathifera</taxon>
        <taxon>Rotifera</taxon>
        <taxon>Eurotatoria</taxon>
        <taxon>Monogononta</taxon>
        <taxon>Pseudotrocha</taxon>
        <taxon>Ploima</taxon>
        <taxon>Brachionidae</taxon>
        <taxon>Brachionus</taxon>
    </lineage>
</organism>
<proteinExistence type="predicted"/>
<sequence>MGILRTRDKTRVQQEFYEIHCQKESEDELSSKLDLFTRSVYWIILGVSQAETHMTNNEHYNTVKQQPLGLEIRKRQLSSLSTGCECPKMKLQEYTPYINHMSGRQTGKGDDYILT</sequence>
<dbReference type="Proteomes" id="UP000663879">
    <property type="component" value="Unassembled WGS sequence"/>
</dbReference>
<name>A0A813Y3R1_9BILA</name>
<evidence type="ECO:0000313" key="2">
    <source>
        <dbReference type="Proteomes" id="UP000663879"/>
    </source>
</evidence>
<comment type="caution">
    <text evidence="1">The sequence shown here is derived from an EMBL/GenBank/DDBJ whole genome shotgun (WGS) entry which is preliminary data.</text>
</comment>